<gene>
    <name evidence="2" type="primary">spoIIP</name>
    <name evidence="2" type="ORF">WMO43_00890</name>
</gene>
<comment type="caution">
    <text evidence="2">The sequence shown here is derived from an EMBL/GenBank/DDBJ whole genome shotgun (WGS) entry which is preliminary data.</text>
</comment>
<feature type="compositionally biased region" description="Basic and acidic residues" evidence="1">
    <location>
        <begin position="112"/>
        <end position="137"/>
    </location>
</feature>
<proteinExistence type="predicted"/>
<dbReference type="Proteomes" id="UP001454489">
    <property type="component" value="Unassembled WGS sequence"/>
</dbReference>
<name>A0ABV1HAZ7_9FIRM</name>
<protein>
    <submittedName>
        <fullName evidence="2">Stage II sporulation protein P</fullName>
    </submittedName>
</protein>
<evidence type="ECO:0000313" key="2">
    <source>
        <dbReference type="EMBL" id="MEQ2556436.1"/>
    </source>
</evidence>
<dbReference type="InterPro" id="IPR010897">
    <property type="entry name" value="Spore_II_P"/>
</dbReference>
<evidence type="ECO:0000313" key="3">
    <source>
        <dbReference type="Proteomes" id="UP001454489"/>
    </source>
</evidence>
<organism evidence="2 3">
    <name type="scientific">Maccoyibacter intestinihominis</name>
    <dbReference type="NCBI Taxonomy" id="3133499"/>
    <lineage>
        <taxon>Bacteria</taxon>
        <taxon>Bacillati</taxon>
        <taxon>Bacillota</taxon>
        <taxon>Clostridia</taxon>
        <taxon>Lachnospirales</taxon>
        <taxon>Lachnospiraceae</taxon>
        <taxon>Maccoyibacter</taxon>
    </lineage>
</organism>
<evidence type="ECO:0000256" key="1">
    <source>
        <dbReference type="SAM" id="MobiDB-lite"/>
    </source>
</evidence>
<dbReference type="RefSeq" id="WP_353529396.1">
    <property type="nucleotide sequence ID" value="NZ_JBBMEX010000001.1"/>
</dbReference>
<dbReference type="Pfam" id="PF07454">
    <property type="entry name" value="SpoIIP"/>
    <property type="match status" value="1"/>
</dbReference>
<dbReference type="EMBL" id="JBBMEX010000001">
    <property type="protein sequence ID" value="MEQ2556436.1"/>
    <property type="molecule type" value="Genomic_DNA"/>
</dbReference>
<keyword evidence="3" id="KW-1185">Reference proteome</keyword>
<dbReference type="NCBIfam" id="TIGR02867">
    <property type="entry name" value="spore_II_P"/>
    <property type="match status" value="1"/>
</dbReference>
<feature type="region of interest" description="Disordered" evidence="1">
    <location>
        <begin position="112"/>
        <end position="139"/>
    </location>
</feature>
<reference evidence="2 3" key="1">
    <citation type="submission" date="2024-03" db="EMBL/GenBank/DDBJ databases">
        <title>Human intestinal bacterial collection.</title>
        <authorList>
            <person name="Pauvert C."/>
            <person name="Hitch T.C.A."/>
            <person name="Clavel T."/>
        </authorList>
    </citation>
    <scope>NUCLEOTIDE SEQUENCE [LARGE SCALE GENOMIC DNA]</scope>
    <source>
        <strain evidence="2 3">CLA-AA-H185</strain>
    </source>
</reference>
<accession>A0ABV1HAZ7</accession>
<sequence length="393" mass="44587">MDRVNKKKCKNKIKGLLVCVLIIGIIAVGVRSSRAQGKDTLGTLMISQFEKELYNGILKTYTPAMTYDQTKDSREYFKRVLPLYSYMKNNEVYDTASESELTYEMIRAKEAADENHVDEKTGELVSQNKDEESEKKSQKPVVNFSKAKLADFDYLRQNFYTVDRTTTITGDQLNAEKMLSKDMHLAKNVDGPQILIYHTHSQEGYADSVPGNLDTTVVGVGEYLTQILREKYGMNVLHHTGTYDVNDRDHAYSNAEPAIEQILRENPSIEVVIDLHRDGVAEGTRLVTEVDGTRMASIMFFNGLSRTTALGDISYLKNPYIQDNLAFSFQMQLKAAEYYPGLARPIYLKGYRYNMHFKPKSLLIEVGAQTNTLQEAKNAMVPLADVLHRVIQE</sequence>